<dbReference type="PRINTS" id="PR01365">
    <property type="entry name" value="TELOMERASERT"/>
</dbReference>
<dbReference type="AlphaFoldDB" id="A0A7J7IE94"/>
<keyword evidence="1" id="KW-0158">Chromosome</keyword>
<dbReference type="GO" id="GO:0042162">
    <property type="term" value="F:telomeric DNA binding"/>
    <property type="evidence" value="ECO:0007669"/>
    <property type="project" value="TreeGrafter"/>
</dbReference>
<comment type="function">
    <text evidence="1">Telomerase is a ribonucleoprotein enzyme essential for the replication of chromosome termini in most eukaryotes. It elongates telomeres. It is a reverse transcriptase that adds simple sequence repeats to chromosome ends by copying a template sequence within the RNA component of the enzyme.</text>
</comment>
<keyword evidence="1" id="KW-0695">RNA-directed DNA polymerase</keyword>
<keyword evidence="1" id="KW-0539">Nucleus</keyword>
<dbReference type="SUPFAM" id="SSF56672">
    <property type="entry name" value="DNA/RNA polymerases"/>
    <property type="match status" value="1"/>
</dbReference>
<dbReference type="EMBL" id="VWRR01000016">
    <property type="protein sequence ID" value="KAF6001024.1"/>
    <property type="molecule type" value="Genomic_DNA"/>
</dbReference>
<dbReference type="GO" id="GO:0000781">
    <property type="term" value="C:chromosome, telomeric region"/>
    <property type="evidence" value="ECO:0007669"/>
    <property type="project" value="UniProtKB-SubCell"/>
</dbReference>
<sequence length="772" mass="88856">MLLYSVEWSRWARRGTRQPGWLCASIPSIGLPWSHEKTSTRSLFCSSRNLIAISWKEYSACRKKRDVYSKSRSQIRPFGICRGNPFLDIPVSRASAKRLASCILHGARLQPQSGGVRKLLTSGRCSAAHFTIMLQRLLIRAWDVPLKRMLDFYCPPGKELDDEKNLSLKAYATPFRSVLRFLLRVCKYVVPTEMLTLCSHREYLRKVVRSFLECKANSVPFDSIFHEDVLIQSQDELPSYLSNSERSSQKCFGRDYAGKTLCFLFRAVIAHTFAVCFVVSSAGDADSKRMFLRRDLNMRFYAIASNHLLRSGDFQHLKDTARTREVRPMTSLHFLPKPGGFRVIQSMEHGRTRKQAYLIQSVLMCERLSHPESFGASVRSVAEVYERWRGFAERWRWHGRPKLYAVCFDIRQAFDSIPLHRLLWHELPELFHSNAYGLRRFFCSDGNFRFPRRKWMACPLENVTGGYDAFSHQFSRCSRELILADEGIIYWLRTSDIIAWLRRTVGKNLVLLRNGEGILVQRHGVPQGLPISSLLCDFHLGQFERSCFRDIVCAQNREDALTLMIRYVDDVLFVTSNASLFHSVLARVHQGSETFGVMPSPGKTRVCISGIGTGTVEWCGMILNLRNAEVLLNTPPICRGLGPECRDFLGPHKSSGTKRVIARFVSIFASQIQPIFVDARINMRQTVQSNIYAALNLALCRVDQRGFFAIFESQNNRKKFTHMLFRALVDRLHRLVPTGLHHELSVKYLKRLLYESLHFFACPLDNFRNRPH</sequence>
<comment type="subcellular location">
    <subcellularLocation>
        <location evidence="1">Nucleus</location>
    </subcellularLocation>
    <subcellularLocation>
        <location evidence="1">Chromosome</location>
        <location evidence="1">Telomere</location>
    </subcellularLocation>
</comment>
<dbReference type="OrthoDB" id="5544at2759"/>
<evidence type="ECO:0000256" key="1">
    <source>
        <dbReference type="RuleBase" id="RU365061"/>
    </source>
</evidence>
<dbReference type="EC" id="2.7.7.49" evidence="1"/>
<dbReference type="Gene3D" id="1.10.132.70">
    <property type="match status" value="1"/>
</dbReference>
<keyword evidence="1" id="KW-0779">Telomere</keyword>
<keyword evidence="1" id="KW-0479">Metal-binding</keyword>
<dbReference type="CDD" id="cd01648">
    <property type="entry name" value="TERT"/>
    <property type="match status" value="1"/>
</dbReference>
<keyword evidence="1" id="KW-0460">Magnesium</keyword>
<dbReference type="GO" id="GO:0007004">
    <property type="term" value="P:telomere maintenance via telomerase"/>
    <property type="evidence" value="ECO:0007669"/>
    <property type="project" value="TreeGrafter"/>
</dbReference>
<gene>
    <name evidence="3" type="ORF">F1559_001441</name>
</gene>
<accession>A0A7J7IE94</accession>
<protein>
    <recommendedName>
        <fullName evidence="1">Telomerase reverse transcriptase</fullName>
        <ecNumber evidence="1">2.7.7.49</ecNumber>
    </recommendedName>
    <alternativeName>
        <fullName evidence="1">Telomerase catalytic subunit</fullName>
    </alternativeName>
</protein>
<keyword evidence="1" id="KW-0548">Nucleotidyltransferase</keyword>
<evidence type="ECO:0000313" key="4">
    <source>
        <dbReference type="Proteomes" id="UP000530660"/>
    </source>
</evidence>
<dbReference type="Proteomes" id="UP000530660">
    <property type="component" value="Unassembled WGS sequence"/>
</dbReference>
<keyword evidence="1" id="KW-0808">Transferase</keyword>
<comment type="caution">
    <text evidence="3">The sequence shown here is derived from an EMBL/GenBank/DDBJ whole genome shotgun (WGS) entry which is preliminary data.</text>
</comment>
<organism evidence="3 4">
    <name type="scientific">Cyanidiococcus yangmingshanensis</name>
    <dbReference type="NCBI Taxonomy" id="2690220"/>
    <lineage>
        <taxon>Eukaryota</taxon>
        <taxon>Rhodophyta</taxon>
        <taxon>Bangiophyceae</taxon>
        <taxon>Cyanidiales</taxon>
        <taxon>Cyanidiaceae</taxon>
        <taxon>Cyanidiococcus</taxon>
    </lineage>
</organism>
<proteinExistence type="inferred from homology"/>
<dbReference type="GO" id="GO:0000333">
    <property type="term" value="C:telomerase catalytic core complex"/>
    <property type="evidence" value="ECO:0007669"/>
    <property type="project" value="TreeGrafter"/>
</dbReference>
<dbReference type="PANTHER" id="PTHR12066:SF0">
    <property type="entry name" value="TELOMERASE REVERSE TRANSCRIPTASE"/>
    <property type="match status" value="1"/>
</dbReference>
<dbReference type="PROSITE" id="PS50878">
    <property type="entry name" value="RT_POL"/>
    <property type="match status" value="1"/>
</dbReference>
<dbReference type="InterPro" id="IPR003545">
    <property type="entry name" value="Telomerase_RT"/>
</dbReference>
<comment type="similarity">
    <text evidence="1">Belongs to the reverse transcriptase family. Telomerase subfamily.</text>
</comment>
<evidence type="ECO:0000313" key="3">
    <source>
        <dbReference type="EMBL" id="KAF6001024.1"/>
    </source>
</evidence>
<keyword evidence="4" id="KW-1185">Reference proteome</keyword>
<dbReference type="Pfam" id="PF00078">
    <property type="entry name" value="RVT_1"/>
    <property type="match status" value="1"/>
</dbReference>
<feature type="domain" description="Reverse transcriptase" evidence="2">
    <location>
        <begin position="316"/>
        <end position="623"/>
    </location>
</feature>
<dbReference type="GO" id="GO:0046872">
    <property type="term" value="F:metal ion binding"/>
    <property type="evidence" value="ECO:0007669"/>
    <property type="project" value="UniProtKB-KW"/>
</dbReference>
<dbReference type="PANTHER" id="PTHR12066">
    <property type="entry name" value="TELOMERASE REVERSE TRANSCRIPTASE"/>
    <property type="match status" value="1"/>
</dbReference>
<reference evidence="3 4" key="1">
    <citation type="journal article" date="2020" name="J. Phycol.">
        <title>Comparative genome analysis reveals Cyanidiococcus gen. nov., a new extremophilic red algal genus sister to Cyanidioschyzon (Cyanidioschyzonaceae, Rhodophyta).</title>
        <authorList>
            <person name="Liu S.-L."/>
            <person name="Chiang Y.-R."/>
            <person name="Yoon H.S."/>
            <person name="Fu H.-Y."/>
        </authorList>
    </citation>
    <scope>NUCLEOTIDE SEQUENCE [LARGE SCALE GENOMIC DNA]</scope>
    <source>
        <strain evidence="3 4">THAL066</strain>
    </source>
</reference>
<dbReference type="InterPro" id="IPR000477">
    <property type="entry name" value="RT_dom"/>
</dbReference>
<comment type="catalytic activity">
    <reaction evidence="1">
        <text>DNA(n) + a 2'-deoxyribonucleoside 5'-triphosphate = DNA(n+1) + diphosphate</text>
        <dbReference type="Rhea" id="RHEA:22508"/>
        <dbReference type="Rhea" id="RHEA-COMP:17339"/>
        <dbReference type="Rhea" id="RHEA-COMP:17340"/>
        <dbReference type="ChEBI" id="CHEBI:33019"/>
        <dbReference type="ChEBI" id="CHEBI:61560"/>
        <dbReference type="ChEBI" id="CHEBI:173112"/>
        <dbReference type="EC" id="2.7.7.49"/>
    </reaction>
</comment>
<evidence type="ECO:0000259" key="2">
    <source>
        <dbReference type="PROSITE" id="PS50878"/>
    </source>
</evidence>
<dbReference type="GO" id="GO:0003720">
    <property type="term" value="F:telomerase activity"/>
    <property type="evidence" value="ECO:0007669"/>
    <property type="project" value="InterPro"/>
</dbReference>
<dbReference type="GO" id="GO:0070034">
    <property type="term" value="F:telomerase RNA binding"/>
    <property type="evidence" value="ECO:0007669"/>
    <property type="project" value="TreeGrafter"/>
</dbReference>
<name>A0A7J7IE94_9RHOD</name>
<dbReference type="InterPro" id="IPR043502">
    <property type="entry name" value="DNA/RNA_pol_sf"/>
</dbReference>